<evidence type="ECO:0000313" key="3">
    <source>
        <dbReference type="Proteomes" id="UP000807504"/>
    </source>
</evidence>
<dbReference type="AlphaFoldDB" id="A0A8T0G221"/>
<comment type="caution">
    <text evidence="2">The sequence shown here is derived from an EMBL/GenBank/DDBJ whole genome shotgun (WGS) entry which is preliminary data.</text>
</comment>
<evidence type="ECO:0000313" key="2">
    <source>
        <dbReference type="EMBL" id="KAF8796555.1"/>
    </source>
</evidence>
<sequence length="128" mass="13773">MPFRELHEDAPPSRVRGNQPETPLSTTPQAPASLFIHSASPPVFACHGKKLAFTENLLTPPIFPTFSPPSEAVTRGTFTLYPSFPSVNRPPSPTPYLPLSGPSPCLTPLSQAYQYPLTLSTSSKPASI</sequence>
<proteinExistence type="predicted"/>
<protein>
    <submittedName>
        <fullName evidence="2">Uncharacterized protein</fullName>
    </submittedName>
</protein>
<dbReference type="Proteomes" id="UP000807504">
    <property type="component" value="Unassembled WGS sequence"/>
</dbReference>
<organism evidence="2 3">
    <name type="scientific">Argiope bruennichi</name>
    <name type="common">Wasp spider</name>
    <name type="synonym">Aranea bruennichi</name>
    <dbReference type="NCBI Taxonomy" id="94029"/>
    <lineage>
        <taxon>Eukaryota</taxon>
        <taxon>Metazoa</taxon>
        <taxon>Ecdysozoa</taxon>
        <taxon>Arthropoda</taxon>
        <taxon>Chelicerata</taxon>
        <taxon>Arachnida</taxon>
        <taxon>Araneae</taxon>
        <taxon>Araneomorphae</taxon>
        <taxon>Entelegynae</taxon>
        <taxon>Araneoidea</taxon>
        <taxon>Araneidae</taxon>
        <taxon>Argiope</taxon>
    </lineage>
</organism>
<name>A0A8T0G221_ARGBR</name>
<feature type="compositionally biased region" description="Polar residues" evidence="1">
    <location>
        <begin position="19"/>
        <end position="30"/>
    </location>
</feature>
<dbReference type="EMBL" id="JABXBU010000001">
    <property type="protein sequence ID" value="KAF8796555.1"/>
    <property type="molecule type" value="Genomic_DNA"/>
</dbReference>
<feature type="region of interest" description="Disordered" evidence="1">
    <location>
        <begin position="1"/>
        <end position="32"/>
    </location>
</feature>
<reference evidence="2" key="1">
    <citation type="journal article" date="2020" name="bioRxiv">
        <title>Chromosome-level reference genome of the European wasp spider Argiope bruennichi: a resource for studies on range expansion and evolutionary adaptation.</title>
        <authorList>
            <person name="Sheffer M.M."/>
            <person name="Hoppe A."/>
            <person name="Krehenwinkel H."/>
            <person name="Uhl G."/>
            <person name="Kuss A.W."/>
            <person name="Jensen L."/>
            <person name="Jensen C."/>
            <person name="Gillespie R.G."/>
            <person name="Hoff K.J."/>
            <person name="Prost S."/>
        </authorList>
    </citation>
    <scope>NUCLEOTIDE SEQUENCE</scope>
</reference>
<evidence type="ECO:0000256" key="1">
    <source>
        <dbReference type="SAM" id="MobiDB-lite"/>
    </source>
</evidence>
<reference evidence="2" key="2">
    <citation type="submission" date="2020-06" db="EMBL/GenBank/DDBJ databases">
        <authorList>
            <person name="Sheffer M."/>
        </authorList>
    </citation>
    <scope>NUCLEOTIDE SEQUENCE</scope>
</reference>
<gene>
    <name evidence="2" type="ORF">HNY73_000915</name>
</gene>
<feature type="compositionally biased region" description="Basic and acidic residues" evidence="1">
    <location>
        <begin position="1"/>
        <end position="11"/>
    </location>
</feature>
<keyword evidence="3" id="KW-1185">Reference proteome</keyword>
<accession>A0A8T0G221</accession>